<dbReference type="Gene3D" id="1.10.357.140">
    <property type="entry name" value="UbiA prenyltransferase"/>
    <property type="match status" value="1"/>
</dbReference>
<evidence type="ECO:0000256" key="3">
    <source>
        <dbReference type="ARBA" id="ARBA00005985"/>
    </source>
</evidence>
<evidence type="ECO:0000256" key="12">
    <source>
        <dbReference type="ARBA" id="ARBA00030253"/>
    </source>
</evidence>
<comment type="function">
    <text evidence="1">Converts protoheme IX and farnesyl diphosphate to heme O.</text>
</comment>
<dbReference type="NCBIfam" id="TIGR01473">
    <property type="entry name" value="cyoE_ctaB"/>
    <property type="match status" value="1"/>
</dbReference>
<keyword evidence="15" id="KW-1185">Reference proteome</keyword>
<dbReference type="PROSITE" id="PS00943">
    <property type="entry name" value="UBIA"/>
    <property type="match status" value="1"/>
</dbReference>
<evidence type="ECO:0000256" key="11">
    <source>
        <dbReference type="ARBA" id="ARBA00023136"/>
    </source>
</evidence>
<evidence type="ECO:0000313" key="15">
    <source>
        <dbReference type="Proteomes" id="UP000606974"/>
    </source>
</evidence>
<evidence type="ECO:0000256" key="4">
    <source>
        <dbReference type="ARBA" id="ARBA00016335"/>
    </source>
</evidence>
<evidence type="ECO:0000256" key="1">
    <source>
        <dbReference type="ARBA" id="ARBA00004013"/>
    </source>
</evidence>
<evidence type="ECO:0000256" key="13">
    <source>
        <dbReference type="SAM" id="Phobius"/>
    </source>
</evidence>
<dbReference type="Proteomes" id="UP000606974">
    <property type="component" value="Unassembled WGS sequence"/>
</dbReference>
<feature type="transmembrane region" description="Helical" evidence="13">
    <location>
        <begin position="425"/>
        <end position="455"/>
    </location>
</feature>
<feature type="transmembrane region" description="Helical" evidence="13">
    <location>
        <begin position="234"/>
        <end position="257"/>
    </location>
</feature>
<dbReference type="FunFam" id="1.10.357.140:FF:000004">
    <property type="entry name" value="Protoheme IX farnesyltransferase, mitochondrial"/>
    <property type="match status" value="1"/>
</dbReference>
<keyword evidence="6 13" id="KW-0812">Transmembrane</keyword>
<reference evidence="14" key="1">
    <citation type="submission" date="2020-02" db="EMBL/GenBank/DDBJ databases">
        <authorList>
            <person name="Palmer J.M."/>
        </authorList>
    </citation>
    <scope>NUCLEOTIDE SEQUENCE</scope>
    <source>
        <strain evidence="14">EPUS1.4</strain>
        <tissue evidence="14">Thallus</tissue>
    </source>
</reference>
<evidence type="ECO:0000256" key="2">
    <source>
        <dbReference type="ARBA" id="ARBA00004225"/>
    </source>
</evidence>
<evidence type="ECO:0000256" key="8">
    <source>
        <dbReference type="ARBA" id="ARBA00022989"/>
    </source>
</evidence>
<accession>A0A8H7AQU8</accession>
<keyword evidence="11 13" id="KW-0472">Membrane</keyword>
<feature type="transmembrane region" description="Helical" evidence="13">
    <location>
        <begin position="277"/>
        <end position="300"/>
    </location>
</feature>
<feature type="transmembrane region" description="Helical" evidence="13">
    <location>
        <begin position="475"/>
        <end position="493"/>
    </location>
</feature>
<dbReference type="EMBL" id="JAACFV010000004">
    <property type="protein sequence ID" value="KAF7513795.1"/>
    <property type="molecule type" value="Genomic_DNA"/>
</dbReference>
<comment type="subcellular location">
    <subcellularLocation>
        <location evidence="2">Mitochondrion membrane</location>
        <topology evidence="2">Multi-pass membrane protein</topology>
    </subcellularLocation>
</comment>
<dbReference type="AlphaFoldDB" id="A0A8H7AQU8"/>
<dbReference type="GO" id="GO:0008495">
    <property type="term" value="F:protoheme IX farnesyltransferase activity"/>
    <property type="evidence" value="ECO:0007669"/>
    <property type="project" value="InterPro"/>
</dbReference>
<dbReference type="OrthoDB" id="5211at2759"/>
<proteinExistence type="inferred from homology"/>
<evidence type="ECO:0000256" key="9">
    <source>
        <dbReference type="ARBA" id="ARBA00023128"/>
    </source>
</evidence>
<keyword evidence="9" id="KW-0496">Mitochondrion</keyword>
<evidence type="ECO:0000256" key="5">
    <source>
        <dbReference type="ARBA" id="ARBA00022679"/>
    </source>
</evidence>
<keyword evidence="8 13" id="KW-1133">Transmembrane helix</keyword>
<dbReference type="GO" id="GO:0031966">
    <property type="term" value="C:mitochondrial membrane"/>
    <property type="evidence" value="ECO:0007669"/>
    <property type="project" value="UniProtKB-SubCell"/>
</dbReference>
<evidence type="ECO:0000256" key="7">
    <source>
        <dbReference type="ARBA" id="ARBA00022946"/>
    </source>
</evidence>
<dbReference type="InterPro" id="IPR030470">
    <property type="entry name" value="UbiA_prenylTrfase_CS"/>
</dbReference>
<feature type="transmembrane region" description="Helical" evidence="13">
    <location>
        <begin position="306"/>
        <end position="324"/>
    </location>
</feature>
<evidence type="ECO:0000313" key="14">
    <source>
        <dbReference type="EMBL" id="KAF7513795.1"/>
    </source>
</evidence>
<dbReference type="GO" id="GO:0006784">
    <property type="term" value="P:heme A biosynthetic process"/>
    <property type="evidence" value="ECO:0007669"/>
    <property type="project" value="TreeGrafter"/>
</dbReference>
<dbReference type="PANTHER" id="PTHR43448">
    <property type="entry name" value="PROTOHEME IX FARNESYLTRANSFERASE, MITOCHONDRIAL"/>
    <property type="match status" value="1"/>
</dbReference>
<feature type="transmembrane region" description="Helical" evidence="13">
    <location>
        <begin position="196"/>
        <end position="214"/>
    </location>
</feature>
<protein>
    <recommendedName>
        <fullName evidence="4">Protoheme IX farnesyltransferase, mitochondrial</fullName>
    </recommendedName>
    <alternativeName>
        <fullName evidence="12">Heme O synthase</fullName>
    </alternativeName>
</protein>
<dbReference type="InterPro" id="IPR000537">
    <property type="entry name" value="UbiA_prenyltransferase"/>
</dbReference>
<dbReference type="PANTHER" id="PTHR43448:SF2">
    <property type="entry name" value="PROTOHEME IX FARNESYLTRANSFERASE, MITOCHONDRIAL"/>
    <property type="match status" value="1"/>
</dbReference>
<dbReference type="InterPro" id="IPR006369">
    <property type="entry name" value="Protohaem_IX_farnesylTrfase"/>
</dbReference>
<keyword evidence="5" id="KW-0808">Transferase</keyword>
<comment type="caution">
    <text evidence="14">The sequence shown here is derived from an EMBL/GenBank/DDBJ whole genome shotgun (WGS) entry which is preliminary data.</text>
</comment>
<dbReference type="CDD" id="cd13957">
    <property type="entry name" value="PT_UbiA_Cox10"/>
    <property type="match status" value="1"/>
</dbReference>
<name>A0A8H7AQU8_9EURO</name>
<feature type="transmembrane region" description="Helical" evidence="13">
    <location>
        <begin position="331"/>
        <end position="352"/>
    </location>
</feature>
<organism evidence="14 15">
    <name type="scientific">Endocarpon pusillum</name>
    <dbReference type="NCBI Taxonomy" id="364733"/>
    <lineage>
        <taxon>Eukaryota</taxon>
        <taxon>Fungi</taxon>
        <taxon>Dikarya</taxon>
        <taxon>Ascomycota</taxon>
        <taxon>Pezizomycotina</taxon>
        <taxon>Eurotiomycetes</taxon>
        <taxon>Chaetothyriomycetidae</taxon>
        <taxon>Verrucariales</taxon>
        <taxon>Verrucariaceae</taxon>
        <taxon>Endocarpon</taxon>
    </lineage>
</organism>
<evidence type="ECO:0000256" key="6">
    <source>
        <dbReference type="ARBA" id="ARBA00022692"/>
    </source>
</evidence>
<dbReference type="HAMAP" id="MF_00154">
    <property type="entry name" value="CyoE_CtaB"/>
    <property type="match status" value="1"/>
</dbReference>
<evidence type="ECO:0000256" key="10">
    <source>
        <dbReference type="ARBA" id="ARBA00023133"/>
    </source>
</evidence>
<feature type="transmembrane region" description="Helical" evidence="13">
    <location>
        <begin position="372"/>
        <end position="392"/>
    </location>
</feature>
<dbReference type="InterPro" id="IPR044878">
    <property type="entry name" value="UbiA_sf"/>
</dbReference>
<keyword evidence="7" id="KW-0809">Transit peptide</keyword>
<dbReference type="Pfam" id="PF01040">
    <property type="entry name" value="UbiA"/>
    <property type="match status" value="1"/>
</dbReference>
<keyword evidence="10" id="KW-0350">Heme biosynthesis</keyword>
<gene>
    <name evidence="14" type="ORF">GJ744_007846</name>
</gene>
<comment type="similarity">
    <text evidence="3">Belongs to the UbiA prenyltransferase family.</text>
</comment>
<sequence length="558" mass="60849">MVMIIQTQAARLGAAFAPERLCSRHLLRMLRPCSVHFLHRSSIHTKRKLHGAITPEKLVVPQTFIHDYFSANTSIDRGWVKNGVMAALSSIAEQPSTRSHSVHELILVEDRVKEGESSLSEQQADAEVLDIPATLSTTEDLPHRRRKRLEAISTGSEPAIPPDASSQLATAATNLPSSASIRRSVATYLSLSKPRLSFLIVLTSTAAYSLYPIPDILTTTASLASATTLSASTLTLAYLTTGTFLSSASANTLNMLFEPKYDALMTRTRNRPLVRKLVTPTAASLFAFTTGTAGLSLLYLGTNPTVAALSAFNIFLYAGIYTPLKRASVLNTWVGAIVGAIPPLMGWAAAAGQSATAEHHSWQDLLFTEEALGGWLLAGLLFAWQFPHFNALSHSIKDEYRNAGYRMLAWTNPAMNGRVALRYSFLLFPICAGLCWAGVVNNGFLALSTVCNIWISREAYRFWAKGGAGGSARGLFWASIWSLPLLMVGGLICKKGVWGGVLDRSISHDEEEEYEEEQMRDRSADVGMNNSSDDAITVAFLNKRPLGSRERLLNTVQI</sequence>